<feature type="region of interest" description="Disordered" evidence="1">
    <location>
        <begin position="1"/>
        <end position="25"/>
    </location>
</feature>
<dbReference type="AlphaFoldDB" id="A0A4Q0M8H3"/>
<keyword evidence="3" id="KW-1185">Reference proteome</keyword>
<evidence type="ECO:0000313" key="2">
    <source>
        <dbReference type="EMBL" id="RXF69213.1"/>
    </source>
</evidence>
<sequence>MSTRTTESTVAFEHPSSLRALDGPQPPETYRVMIDEEEILGVSFRAYRRTATLLQTPAVSVRGGLSQSHLVDRADLEAALEADGKASRAS</sequence>
<organism evidence="2 3">
    <name type="scientific">Hansschlegelia zhihuaiae</name>
    <dbReference type="NCBI Taxonomy" id="405005"/>
    <lineage>
        <taxon>Bacteria</taxon>
        <taxon>Pseudomonadati</taxon>
        <taxon>Pseudomonadota</taxon>
        <taxon>Alphaproteobacteria</taxon>
        <taxon>Hyphomicrobiales</taxon>
        <taxon>Methylopilaceae</taxon>
        <taxon>Hansschlegelia</taxon>
    </lineage>
</organism>
<evidence type="ECO:0000313" key="3">
    <source>
        <dbReference type="Proteomes" id="UP000289708"/>
    </source>
</evidence>
<accession>A0A4Q0M8H3</accession>
<comment type="caution">
    <text evidence="2">The sequence shown here is derived from an EMBL/GenBank/DDBJ whole genome shotgun (WGS) entry which is preliminary data.</text>
</comment>
<evidence type="ECO:0000256" key="1">
    <source>
        <dbReference type="SAM" id="MobiDB-lite"/>
    </source>
</evidence>
<reference evidence="2 3" key="1">
    <citation type="submission" date="2018-12" db="EMBL/GenBank/DDBJ databases">
        <title>bacterium Hansschlegelia zhihuaiae S113.</title>
        <authorList>
            <person name="He J."/>
        </authorList>
    </citation>
    <scope>NUCLEOTIDE SEQUENCE [LARGE SCALE GENOMIC DNA]</scope>
    <source>
        <strain evidence="2 3">S 113</strain>
    </source>
</reference>
<name>A0A4Q0M8H3_9HYPH</name>
<gene>
    <name evidence="2" type="ORF">EK403_18665</name>
</gene>
<dbReference type="Proteomes" id="UP000289708">
    <property type="component" value="Unassembled WGS sequence"/>
</dbReference>
<dbReference type="RefSeq" id="WP_128778979.1">
    <property type="nucleotide sequence ID" value="NZ_RYFI01000022.1"/>
</dbReference>
<dbReference type="EMBL" id="RYFI01000022">
    <property type="protein sequence ID" value="RXF69213.1"/>
    <property type="molecule type" value="Genomic_DNA"/>
</dbReference>
<protein>
    <submittedName>
        <fullName evidence="2">Uncharacterized protein</fullName>
    </submittedName>
</protein>
<dbReference type="OrthoDB" id="8378722at2"/>
<proteinExistence type="predicted"/>